<accession>K4ATR2</accession>
<evidence type="ECO:0000313" key="1">
    <source>
        <dbReference type="EnsemblPlants" id="Solyc01g010690.1.1"/>
    </source>
</evidence>
<dbReference type="InterPro" id="IPR018391">
    <property type="entry name" value="PQQ_b-propeller_rpt"/>
</dbReference>
<dbReference type="InterPro" id="IPR011047">
    <property type="entry name" value="Quinoprotein_ADH-like_sf"/>
</dbReference>
<dbReference type="STRING" id="4081.K4ATR2"/>
<organism evidence="1">
    <name type="scientific">Solanum lycopersicum</name>
    <name type="common">Tomato</name>
    <name type="synonym">Lycopersicon esculentum</name>
    <dbReference type="NCBI Taxonomy" id="4081"/>
    <lineage>
        <taxon>Eukaryota</taxon>
        <taxon>Viridiplantae</taxon>
        <taxon>Streptophyta</taxon>
        <taxon>Embryophyta</taxon>
        <taxon>Tracheophyta</taxon>
        <taxon>Spermatophyta</taxon>
        <taxon>Magnoliopsida</taxon>
        <taxon>eudicotyledons</taxon>
        <taxon>Gunneridae</taxon>
        <taxon>Pentapetalae</taxon>
        <taxon>asterids</taxon>
        <taxon>lamiids</taxon>
        <taxon>Solanales</taxon>
        <taxon>Solanaceae</taxon>
        <taxon>Solanoideae</taxon>
        <taxon>Solaneae</taxon>
        <taxon>Solanum</taxon>
        <taxon>Solanum subgen. Lycopersicon</taxon>
    </lineage>
</organism>
<dbReference type="PANTHER" id="PTHR32303:SF18">
    <property type="entry name" value="POLYVINYLALCOHOL DEHYDROGENASE-LIKE"/>
    <property type="match status" value="1"/>
</dbReference>
<reference evidence="1" key="2">
    <citation type="submission" date="2015-06" db="UniProtKB">
        <authorList>
            <consortium name="EnsemblPlants"/>
        </authorList>
    </citation>
    <scope>IDENTIFICATION</scope>
    <source>
        <strain evidence="1">cv. Heinz 1706</strain>
    </source>
</reference>
<dbReference type="Proteomes" id="UP000004994">
    <property type="component" value="Chromosome 1"/>
</dbReference>
<proteinExistence type="predicted"/>
<dbReference type="eggNOG" id="ENOG502QVST">
    <property type="taxonomic scope" value="Eukaryota"/>
</dbReference>
<dbReference type="Gramene" id="Solyc01g010690.1.1">
    <property type="protein sequence ID" value="Solyc01g010690.1.1"/>
    <property type="gene ID" value="Solyc01g010690.1"/>
</dbReference>
<protein>
    <recommendedName>
        <fullName evidence="3">Bulb-type lectin domain-containing protein</fullName>
    </recommendedName>
</protein>
<gene>
    <name evidence="1" type="primary">LOC109119320</name>
</gene>
<dbReference type="EnsemblPlants" id="Solyc01g010690.1.1">
    <property type="protein sequence ID" value="Solyc01g010690.1.1"/>
    <property type="gene ID" value="Solyc01g010690.1"/>
</dbReference>
<dbReference type="PaxDb" id="4081-Solyc01g010690.1.1"/>
<dbReference type="PANTHER" id="PTHR32303">
    <property type="entry name" value="QUINOPROTEIN ALCOHOL DEHYDROGENASE (CYTOCHROME C)"/>
    <property type="match status" value="1"/>
</dbReference>
<dbReference type="InterPro" id="IPR015943">
    <property type="entry name" value="WD40/YVTN_repeat-like_dom_sf"/>
</dbReference>
<reference evidence="1" key="1">
    <citation type="journal article" date="2012" name="Nature">
        <title>The tomato genome sequence provides insights into fleshy fruit evolution.</title>
        <authorList>
            <consortium name="Tomato Genome Consortium"/>
        </authorList>
    </citation>
    <scope>NUCLEOTIDE SEQUENCE [LARGE SCALE GENOMIC DNA]</scope>
    <source>
        <strain evidence="1">cv. Heinz 1706</strain>
    </source>
</reference>
<dbReference type="AlphaFoldDB" id="K4ATR2"/>
<sequence length="380" mass="40675">MRRLIGALVWSTLLDPRPLALITQSGTVLLGGYYVGVLSVENTGQPAAQYCTFRGNLVKLNVRSGAIIWKTDTLLDNGGRLGGYSGAAIWGSSPAIDIARGHVYVGTGNLYLAPPEVLKCQEAQNNRTTPPAVPDQCFGKDIHFDSILALDLNSGKIAWATQLGGYDVFTFACLVPKNPNCPPGPNMDVDFGEAPMMLTIFQMEEFMMLWWLCGKVALLGRLIATLKKAGQGSLERGGIWGATTDGRRVYTNIVNGNIVLFTLAPTTKNTTAGGWVAVDENTVQILWTTANPSKETSPEPVAIVNRVLFAGSVAPNGPLYAMDAGNGKISWTFNTGATIYGGASISYGCVYILVYLSCSIQLGPVGLHSLHFALCEINTY</sequence>
<dbReference type="Gene3D" id="2.130.10.10">
    <property type="entry name" value="YVTN repeat-like/Quinoprotein amine dehydrogenase"/>
    <property type="match status" value="1"/>
</dbReference>
<evidence type="ECO:0000313" key="2">
    <source>
        <dbReference type="Proteomes" id="UP000004994"/>
    </source>
</evidence>
<evidence type="ECO:0008006" key="3">
    <source>
        <dbReference type="Google" id="ProtNLM"/>
    </source>
</evidence>
<dbReference type="PhylomeDB" id="K4ATR2"/>
<dbReference type="SUPFAM" id="SSF50998">
    <property type="entry name" value="Quinoprotein alcohol dehydrogenase-like"/>
    <property type="match status" value="1"/>
</dbReference>
<keyword evidence="2" id="KW-1185">Reference proteome</keyword>
<name>K4ATR2_SOLLC</name>
<dbReference type="SMART" id="SM00564">
    <property type="entry name" value="PQQ"/>
    <property type="match status" value="4"/>
</dbReference>
<dbReference type="HOGENOM" id="CLU_020613_1_0_1"/>
<dbReference type="OrthoDB" id="416253at2759"/>
<dbReference type="InParanoid" id="K4ATR2"/>
<dbReference type="Gene3D" id="2.140.10.10">
    <property type="entry name" value="Quinoprotein alcohol dehydrogenase-like superfamily"/>
    <property type="match status" value="1"/>
</dbReference>
<dbReference type="OMA" id="EWKINRT"/>